<comment type="caution">
    <text evidence="1">The sequence shown here is derived from an EMBL/GenBank/DDBJ whole genome shotgun (WGS) entry which is preliminary data.</text>
</comment>
<evidence type="ECO:0000313" key="1">
    <source>
        <dbReference type="EMBL" id="PZN84328.1"/>
    </source>
</evidence>
<name>A0A2W4RY56_9GAMM</name>
<proteinExistence type="predicted"/>
<dbReference type="EMBL" id="QJPH01000156">
    <property type="protein sequence ID" value="PZN84328.1"/>
    <property type="molecule type" value="Genomic_DNA"/>
</dbReference>
<accession>A0A2W4RY56</accession>
<gene>
    <name evidence="1" type="ORF">DM484_03035</name>
</gene>
<sequence>MKRLKHAGIYIGTSFRKGPIPAIPTTPADKEFFCGMPALYPVVERASALSWGWLVMRGIEKSAPYAESGHLVCPDGVATVKPRAMPVRHGQNARMVSRQGIKTKP</sequence>
<reference evidence="1 2" key="1">
    <citation type="journal article" date="2018" name="Aquat. Microb. Ecol.">
        <title>Gammaproteobacterial methanotrophs dominate.</title>
        <authorList>
            <person name="Rissanen A.J."/>
            <person name="Saarenheimo J."/>
            <person name="Tiirola M."/>
            <person name="Peura S."/>
            <person name="Aalto S.L."/>
            <person name="Karvinen A."/>
            <person name="Nykanen H."/>
        </authorList>
    </citation>
    <scope>NUCLEOTIDE SEQUENCE [LARGE SCALE GENOMIC DNA]</scope>
    <source>
        <strain evidence="1">AMbin10</strain>
    </source>
</reference>
<dbReference type="Proteomes" id="UP000249396">
    <property type="component" value="Unassembled WGS sequence"/>
</dbReference>
<dbReference type="AlphaFoldDB" id="A0A2W4RY56"/>
<evidence type="ECO:0000313" key="2">
    <source>
        <dbReference type="Proteomes" id="UP000249396"/>
    </source>
</evidence>
<protein>
    <submittedName>
        <fullName evidence="1">Uncharacterized protein</fullName>
    </submittedName>
</protein>
<organism evidence="1 2">
    <name type="scientific">Candidatus Methylumidiphilus alinenensis</name>
    <dbReference type="NCBI Taxonomy" id="2202197"/>
    <lineage>
        <taxon>Bacteria</taxon>
        <taxon>Pseudomonadati</taxon>
        <taxon>Pseudomonadota</taxon>
        <taxon>Gammaproteobacteria</taxon>
        <taxon>Methylococcales</taxon>
        <taxon>Candidatus Methylumidiphilus</taxon>
    </lineage>
</organism>